<sequence length="514" mass="59071">MSDLCDDQVIHDNIYANTYSLWGNSKYYDIKNLSPQNFANRNGTIGSEISQEYKALRWMAGQVVEPKVVEPPDRLNRRTVDRDSLYDDPETFKKSTDPPSEDSPVSKSPSFDWTQFYWHKATEVCPNGGQGSSKDRKRTVLGPNNVQKKIDKMLAKPVKMSKAESMMQKMGWDGGALGRSGDGIVEPIAPNAVYVGNNAKTKIGFGQSHIQTRLPSPIRSPKHSKKAECKNFYEMNVLLNIFEFVKNNSEVELLFDKNLRKDERKRIHHLVQFKLSADDMASVDFDSPAQMELVLQISDKNCYILHTQSYGSYPIRQLSLFKVAPPHVYLITPDKLKKHRDSLFSDEFRKQFLDKNGEEFLEVEVEEEPPVPEETKSPEEIEPEEETNPFLRSITRNLKKKSDSECQEEKIVPEEKEPPEVLPEMSEVTAKIVKYFNEFVESKKHSQFKFLGPFTEEELVTINEFMAEAVKYVSGEETPFACVFKKVAFEINEDCTGNTVIYKRPIEKKYPRKN</sequence>
<evidence type="ECO:0000313" key="1">
    <source>
        <dbReference type="EMBL" id="KAJ8707147.1"/>
    </source>
</evidence>
<organism evidence="1 2">
    <name type="scientific">Mythimna loreyi</name>
    <dbReference type="NCBI Taxonomy" id="667449"/>
    <lineage>
        <taxon>Eukaryota</taxon>
        <taxon>Metazoa</taxon>
        <taxon>Ecdysozoa</taxon>
        <taxon>Arthropoda</taxon>
        <taxon>Hexapoda</taxon>
        <taxon>Insecta</taxon>
        <taxon>Pterygota</taxon>
        <taxon>Neoptera</taxon>
        <taxon>Endopterygota</taxon>
        <taxon>Lepidoptera</taxon>
        <taxon>Glossata</taxon>
        <taxon>Ditrysia</taxon>
        <taxon>Noctuoidea</taxon>
        <taxon>Noctuidae</taxon>
        <taxon>Noctuinae</taxon>
        <taxon>Hadenini</taxon>
        <taxon>Mythimna</taxon>
    </lineage>
</organism>
<keyword evidence="2" id="KW-1185">Reference proteome</keyword>
<accession>A0ACC2Q5K7</accession>
<comment type="caution">
    <text evidence="1">The sequence shown here is derived from an EMBL/GenBank/DDBJ whole genome shotgun (WGS) entry which is preliminary data.</text>
</comment>
<name>A0ACC2Q5K7_9NEOP</name>
<evidence type="ECO:0000313" key="2">
    <source>
        <dbReference type="Proteomes" id="UP001231649"/>
    </source>
</evidence>
<proteinExistence type="predicted"/>
<dbReference type="EMBL" id="CM056805">
    <property type="protein sequence ID" value="KAJ8707147.1"/>
    <property type="molecule type" value="Genomic_DNA"/>
</dbReference>
<gene>
    <name evidence="1" type="ORF">PYW08_011281</name>
</gene>
<protein>
    <submittedName>
        <fullName evidence="1">Uncharacterized protein</fullName>
    </submittedName>
</protein>
<reference evidence="1" key="1">
    <citation type="submission" date="2023-03" db="EMBL/GenBank/DDBJ databases">
        <title>Chromosome-level genomes of two armyworms, Mythimna separata and Mythimna loreyi, provide insights into the biosynthesis and reception of sex pheromones.</title>
        <authorList>
            <person name="Zhao H."/>
        </authorList>
    </citation>
    <scope>NUCLEOTIDE SEQUENCE</scope>
    <source>
        <strain evidence="1">BeijingLab</strain>
    </source>
</reference>
<dbReference type="Proteomes" id="UP001231649">
    <property type="component" value="Chromosome 29"/>
</dbReference>